<organism evidence="3 4">
    <name type="scientific">Streptomyces jumonjinensis</name>
    <dbReference type="NCBI Taxonomy" id="1945"/>
    <lineage>
        <taxon>Bacteria</taxon>
        <taxon>Bacillati</taxon>
        <taxon>Actinomycetota</taxon>
        <taxon>Actinomycetes</taxon>
        <taxon>Kitasatosporales</taxon>
        <taxon>Streptomycetaceae</taxon>
        <taxon>Streptomyces</taxon>
    </lineage>
</organism>
<keyword evidence="4" id="KW-1185">Reference proteome</keyword>
<dbReference type="GO" id="GO:0050135">
    <property type="term" value="F:NADP+ nucleosidase activity"/>
    <property type="evidence" value="ECO:0007669"/>
    <property type="project" value="InterPro"/>
</dbReference>
<feature type="signal peptide" evidence="1">
    <location>
        <begin position="1"/>
        <end position="25"/>
    </location>
</feature>
<dbReference type="InterPro" id="IPR053024">
    <property type="entry name" value="Fungal_surface_NADase"/>
</dbReference>
<evidence type="ECO:0000256" key="1">
    <source>
        <dbReference type="SAM" id="SignalP"/>
    </source>
</evidence>
<dbReference type="RefSeq" id="WP_323392037.1">
    <property type="nucleotide sequence ID" value="NZ_JBEPDZ010000007.1"/>
</dbReference>
<dbReference type="PANTHER" id="PTHR42059:SF1">
    <property type="entry name" value="TNT DOMAIN-CONTAINING PROTEIN"/>
    <property type="match status" value="1"/>
</dbReference>
<keyword evidence="1" id="KW-0732">Signal</keyword>
<accession>A0A646KIK8</accession>
<evidence type="ECO:0000313" key="3">
    <source>
        <dbReference type="EMBL" id="MQT02094.1"/>
    </source>
</evidence>
<dbReference type="PANTHER" id="PTHR42059">
    <property type="entry name" value="TNT DOMAIN-CONTAINING PROTEIN"/>
    <property type="match status" value="1"/>
</dbReference>
<proteinExistence type="predicted"/>
<dbReference type="Pfam" id="PF14021">
    <property type="entry name" value="TNT"/>
    <property type="match status" value="1"/>
</dbReference>
<gene>
    <name evidence="3" type="ORF">FF041_18350</name>
</gene>
<comment type="caution">
    <text evidence="3">The sequence shown here is derived from an EMBL/GenBank/DDBJ whole genome shotgun (WGS) entry which is preliminary data.</text>
</comment>
<evidence type="ECO:0000313" key="4">
    <source>
        <dbReference type="Proteomes" id="UP000419138"/>
    </source>
</evidence>
<protein>
    <submittedName>
        <fullName evidence="3">DUF4237 domain-containing protein</fullName>
    </submittedName>
</protein>
<dbReference type="InterPro" id="IPR025331">
    <property type="entry name" value="TNT"/>
</dbReference>
<dbReference type="EMBL" id="VCLA01000145">
    <property type="protein sequence ID" value="MQT02094.1"/>
    <property type="molecule type" value="Genomic_DNA"/>
</dbReference>
<dbReference type="AlphaFoldDB" id="A0A646KIK8"/>
<reference evidence="3 4" key="1">
    <citation type="submission" date="2019-05" db="EMBL/GenBank/DDBJ databases">
        <title>Comparative genomics and metabolomics analyses of clavulanic acid producing Streptomyces species provides insight into specialized metabolism and evolution of beta-lactam biosynthetic gene clusters.</title>
        <authorList>
            <person name="Moore M.A."/>
            <person name="Cruz-Morales P."/>
            <person name="Barona Gomez F."/>
            <person name="Kapil T."/>
        </authorList>
    </citation>
    <scope>NUCLEOTIDE SEQUENCE [LARGE SCALE GENOMIC DNA]</scope>
    <source>
        <strain evidence="3 4">NRRL 5741</strain>
    </source>
</reference>
<sequence length="234" mass="25310">MNPLRAATVAVGVATALVAAPTAMAAETKPVKYATAVTPSETNAAGGREPCTGEYRGDARLGPKYLPKRWQAPVGPLLKGYQRTGGLGPKTFLKKYWEGPADSGGWKYPPHDGFTEVNGEIDRRATELKPGQKLDRFGSEFGSYLAPAGASYAKRALPPQNLNTREPSFACDYHVYQVAKPFTVWQGSIAPWFGQPGGGQQIKLDPALVNPGDGQRLNVKWLLDHGYLQRGTLR</sequence>
<feature type="domain" description="TNT" evidence="2">
    <location>
        <begin position="127"/>
        <end position="230"/>
    </location>
</feature>
<evidence type="ECO:0000259" key="2">
    <source>
        <dbReference type="Pfam" id="PF14021"/>
    </source>
</evidence>
<feature type="chain" id="PRO_5024855832" evidence="1">
    <location>
        <begin position="26"/>
        <end position="234"/>
    </location>
</feature>
<name>A0A646KIK8_STRJU</name>
<dbReference type="Proteomes" id="UP000419138">
    <property type="component" value="Unassembled WGS sequence"/>
</dbReference>